<accession>A0A8J6J9C7</accession>
<protein>
    <submittedName>
        <fullName evidence="1">Sporulation protein YtfJ</fullName>
    </submittedName>
</protein>
<gene>
    <name evidence="1" type="ORF">H8S11_05840</name>
</gene>
<name>A0A8J6J9C7_9FIRM</name>
<proteinExistence type="predicted"/>
<dbReference type="InterPro" id="IPR014229">
    <property type="entry name" value="Spore_YtfJ"/>
</dbReference>
<dbReference type="PIRSF" id="PIRSF021377">
    <property type="entry name" value="YtfJ"/>
    <property type="match status" value="1"/>
</dbReference>
<dbReference type="AlphaFoldDB" id="A0A8J6J9C7"/>
<dbReference type="Proteomes" id="UP000628736">
    <property type="component" value="Unassembled WGS sequence"/>
</dbReference>
<evidence type="ECO:0000313" key="1">
    <source>
        <dbReference type="EMBL" id="MBC5722327.1"/>
    </source>
</evidence>
<dbReference type="Pfam" id="PF09579">
    <property type="entry name" value="Spore_YtfJ"/>
    <property type="match status" value="1"/>
</dbReference>
<reference evidence="1" key="1">
    <citation type="submission" date="2020-08" db="EMBL/GenBank/DDBJ databases">
        <title>Genome public.</title>
        <authorList>
            <person name="Liu C."/>
            <person name="Sun Q."/>
        </authorList>
    </citation>
    <scope>NUCLEOTIDE SEQUENCE</scope>
    <source>
        <strain evidence="1">NSJ-23</strain>
    </source>
</reference>
<dbReference type="EMBL" id="JACOPO010000003">
    <property type="protein sequence ID" value="MBC5722327.1"/>
    <property type="molecule type" value="Genomic_DNA"/>
</dbReference>
<dbReference type="PANTHER" id="PTHR39162:SF1">
    <property type="entry name" value="SPORULATION PROTEIN YTFJ"/>
    <property type="match status" value="1"/>
</dbReference>
<evidence type="ECO:0000313" key="2">
    <source>
        <dbReference type="Proteomes" id="UP000628736"/>
    </source>
</evidence>
<organism evidence="1 2">
    <name type="scientific">Flintibacter hominis</name>
    <dbReference type="NCBI Taxonomy" id="2763048"/>
    <lineage>
        <taxon>Bacteria</taxon>
        <taxon>Bacillati</taxon>
        <taxon>Bacillota</taxon>
        <taxon>Clostridia</taxon>
        <taxon>Eubacteriales</taxon>
        <taxon>Flintibacter</taxon>
    </lineage>
</organism>
<dbReference type="RefSeq" id="WP_147572248.1">
    <property type="nucleotide sequence ID" value="NZ_JACOPO010000003.1"/>
</dbReference>
<dbReference type="PANTHER" id="PTHR39162">
    <property type="entry name" value="GLL3345 PROTEIN"/>
    <property type="match status" value="1"/>
</dbReference>
<sequence>MEKKDHLSELMSVTMEHVRAMADANTIIGTPIQADGVTLIPVSRLSFGIAGGGTEFSTKKQPASDPAFGGGSGASAKLEPVAFLILRGGSVKLLPVAPPPATTVDRVIEAVPEVVDKVTDFIEKQQEKKAQETERADFAE</sequence>
<comment type="caution">
    <text evidence="1">The sequence shown here is derived from an EMBL/GenBank/DDBJ whole genome shotgun (WGS) entry which is preliminary data.</text>
</comment>
<keyword evidence="2" id="KW-1185">Reference proteome</keyword>